<feature type="transmembrane region" description="Helical" evidence="1">
    <location>
        <begin position="36"/>
        <end position="55"/>
    </location>
</feature>
<keyword evidence="1" id="KW-0472">Membrane</keyword>
<evidence type="ECO:0000313" key="2">
    <source>
        <dbReference type="EMBL" id="CRL40203.1"/>
    </source>
</evidence>
<protein>
    <submittedName>
        <fullName evidence="3">Stage III sporulation protein AF</fullName>
    </submittedName>
</protein>
<sequence>MNGIFSYLKSYVILFLVLTILLEMVPKAGMQKYIRFFSQMILVFGLLYPVLGWMGESDAFLEKIEYQSFLQKMEEVQSDAEKITYLDNDHYVKKYEDAIALDVTQMAQDENFAVKEIAVEMTENYEIKCIRMTLTNPVKEGIVIGKVVLEDGQKKQASEDSAYKKLKEKLVSYYQLSEEQLDILYE</sequence>
<keyword evidence="4" id="KW-1185">Reference proteome</keyword>
<dbReference type="AlphaFoldDB" id="A0A0M6WTX4"/>
<keyword evidence="1" id="KW-1133">Transmembrane helix</keyword>
<dbReference type="Pfam" id="PF09581">
    <property type="entry name" value="Spore_III_AF"/>
    <property type="match status" value="1"/>
</dbReference>
<organism evidence="2 4">
    <name type="scientific">Roseburia inulinivorans</name>
    <dbReference type="NCBI Taxonomy" id="360807"/>
    <lineage>
        <taxon>Bacteria</taxon>
        <taxon>Bacillati</taxon>
        <taxon>Bacillota</taxon>
        <taxon>Clostridia</taxon>
        <taxon>Lachnospirales</taxon>
        <taxon>Lachnospiraceae</taxon>
        <taxon>Roseburia</taxon>
    </lineage>
</organism>
<gene>
    <name evidence="3" type="ORF">ERS852444_01564</name>
    <name evidence="2" type="ORF">RIL183_05311</name>
</gene>
<dbReference type="InterPro" id="IPR014245">
    <property type="entry name" value="Spore_III_AF"/>
</dbReference>
<dbReference type="Proteomes" id="UP000095453">
    <property type="component" value="Unassembled WGS sequence"/>
</dbReference>
<dbReference type="RefSeq" id="WP_055039909.1">
    <property type="nucleotide sequence ID" value="NZ_CVRS01000080.1"/>
</dbReference>
<feature type="transmembrane region" description="Helical" evidence="1">
    <location>
        <begin position="6"/>
        <end position="24"/>
    </location>
</feature>
<dbReference type="EMBL" id="CVRS01000080">
    <property type="protein sequence ID" value="CRL40203.1"/>
    <property type="molecule type" value="Genomic_DNA"/>
</dbReference>
<accession>A0A0M6WTX4</accession>
<dbReference type="EMBL" id="CYXX01000010">
    <property type="protein sequence ID" value="CUN02972.1"/>
    <property type="molecule type" value="Genomic_DNA"/>
</dbReference>
<dbReference type="Proteomes" id="UP000049828">
    <property type="component" value="Unassembled WGS sequence"/>
</dbReference>
<reference evidence="4" key="2">
    <citation type="submission" date="2015-05" db="EMBL/GenBank/DDBJ databases">
        <authorList>
            <consortium name="Pathogen Informatics"/>
        </authorList>
    </citation>
    <scope>NUCLEOTIDE SEQUENCE [LARGE SCALE GENOMIC DNA]</scope>
    <source>
        <strain evidence="3 5">2789STDY5608887</strain>
        <strain evidence="4">L1-83</strain>
    </source>
</reference>
<proteinExistence type="predicted"/>
<reference evidence="2" key="1">
    <citation type="submission" date="2015-05" db="EMBL/GenBank/DDBJ databases">
        <authorList>
            <person name="Wang D.B."/>
            <person name="Wang M."/>
        </authorList>
    </citation>
    <scope>NUCLEOTIDE SEQUENCE [LARGE SCALE GENOMIC DNA]</scope>
    <source>
        <strain evidence="2">L1-83</strain>
    </source>
</reference>
<dbReference type="STRING" id="360807.ERS852392_01939"/>
<evidence type="ECO:0000313" key="3">
    <source>
        <dbReference type="EMBL" id="CUN02972.1"/>
    </source>
</evidence>
<keyword evidence="1" id="KW-0812">Transmembrane</keyword>
<evidence type="ECO:0000256" key="1">
    <source>
        <dbReference type="SAM" id="Phobius"/>
    </source>
</evidence>
<dbReference type="OrthoDB" id="1779586at2"/>
<name>A0A0M6WTX4_9FIRM</name>
<evidence type="ECO:0000313" key="4">
    <source>
        <dbReference type="Proteomes" id="UP000049828"/>
    </source>
</evidence>
<evidence type="ECO:0000313" key="5">
    <source>
        <dbReference type="Proteomes" id="UP000095453"/>
    </source>
</evidence>